<proteinExistence type="predicted"/>
<dbReference type="AlphaFoldDB" id="A0A392S2Y9"/>
<dbReference type="EMBL" id="LXQA010303754">
    <property type="protein sequence ID" value="MCI42380.1"/>
    <property type="molecule type" value="Genomic_DNA"/>
</dbReference>
<evidence type="ECO:0000313" key="2">
    <source>
        <dbReference type="Proteomes" id="UP000265520"/>
    </source>
</evidence>
<name>A0A392S2Y9_9FABA</name>
<comment type="caution">
    <text evidence="1">The sequence shown here is derived from an EMBL/GenBank/DDBJ whole genome shotgun (WGS) entry which is preliminary data.</text>
</comment>
<evidence type="ECO:0000313" key="1">
    <source>
        <dbReference type="EMBL" id="MCI42380.1"/>
    </source>
</evidence>
<keyword evidence="2" id="KW-1185">Reference proteome</keyword>
<feature type="non-terminal residue" evidence="1">
    <location>
        <position position="64"/>
    </location>
</feature>
<dbReference type="Proteomes" id="UP000265520">
    <property type="component" value="Unassembled WGS sequence"/>
</dbReference>
<protein>
    <submittedName>
        <fullName evidence="1">Uncharacterized protein</fullName>
    </submittedName>
</protein>
<sequence length="64" mass="7126">MDEQALQDVAGFIASRDDPIGKVLEVEKLIEIQKDLGVSFDSEEQAPVDRLLKLEDRDIGDLAK</sequence>
<organism evidence="1 2">
    <name type="scientific">Trifolium medium</name>
    <dbReference type="NCBI Taxonomy" id="97028"/>
    <lineage>
        <taxon>Eukaryota</taxon>
        <taxon>Viridiplantae</taxon>
        <taxon>Streptophyta</taxon>
        <taxon>Embryophyta</taxon>
        <taxon>Tracheophyta</taxon>
        <taxon>Spermatophyta</taxon>
        <taxon>Magnoliopsida</taxon>
        <taxon>eudicotyledons</taxon>
        <taxon>Gunneridae</taxon>
        <taxon>Pentapetalae</taxon>
        <taxon>rosids</taxon>
        <taxon>fabids</taxon>
        <taxon>Fabales</taxon>
        <taxon>Fabaceae</taxon>
        <taxon>Papilionoideae</taxon>
        <taxon>50 kb inversion clade</taxon>
        <taxon>NPAAA clade</taxon>
        <taxon>Hologalegina</taxon>
        <taxon>IRL clade</taxon>
        <taxon>Trifolieae</taxon>
        <taxon>Trifolium</taxon>
    </lineage>
</organism>
<accession>A0A392S2Y9</accession>
<reference evidence="1 2" key="1">
    <citation type="journal article" date="2018" name="Front. Plant Sci.">
        <title>Red Clover (Trifolium pratense) and Zigzag Clover (T. medium) - A Picture of Genomic Similarities and Differences.</title>
        <authorList>
            <person name="Dluhosova J."/>
            <person name="Istvanek J."/>
            <person name="Nedelnik J."/>
            <person name="Repkova J."/>
        </authorList>
    </citation>
    <scope>NUCLEOTIDE SEQUENCE [LARGE SCALE GENOMIC DNA]</scope>
    <source>
        <strain evidence="2">cv. 10/8</strain>
        <tissue evidence="1">Leaf</tissue>
    </source>
</reference>